<dbReference type="OrthoDB" id="8526020at2"/>
<dbReference type="InterPro" id="IPR021457">
    <property type="entry name" value="DUF3108"/>
</dbReference>
<accession>A0A4R2N6I9</accession>
<sequence>MSSSGLAAVPARVLWPLTAAVLAIHGWVLVGVPLHGTPPQPPAPAPVAVTLNTRMLSAPPPPPSAAAAEPAPAAAPAPPPARQKAPAKAAAAKPAPAAVPEPTAESATASPHATPGSGGDDSPGSSHDGSDTSTTGSSALFTASAPIDTASIGDPAALVSDATEGAADPAQAHTSAAAPAAPVGHADAPPPATGTAPVPQDTALPASSDPATPTLLARASTQAAPKPPAQPQAPAGALEITPPGATSSLASSTPPPVRLPVSTRLAFDVVGQIKKFNYNASAELLWQHDGQHYQARQELKVLFLGGRTQTSTGDITPRGLLPQRFGDRSRSEKAAHFDYERGRVTFSANNPEAPLVAGTQDRLSIFVQLGALLAGAPERYPKGTRISLATVGASSADIWSFTVGAEETLHLPVGEVRALKLQRLPRRDHDYDQKAELWLAPSLGYLPARIQITQSNGDFADLRLRAHSPP</sequence>
<feature type="region of interest" description="Disordered" evidence="1">
    <location>
        <begin position="54"/>
        <end position="138"/>
    </location>
</feature>
<dbReference type="AlphaFoldDB" id="A0A4R2N6I9"/>
<evidence type="ECO:0000313" key="2">
    <source>
        <dbReference type="EMBL" id="TCP16461.1"/>
    </source>
</evidence>
<feature type="region of interest" description="Disordered" evidence="1">
    <location>
        <begin position="162"/>
        <end position="257"/>
    </location>
</feature>
<proteinExistence type="predicted"/>
<protein>
    <submittedName>
        <fullName evidence="2">Uncharacterized protein DUF3108</fullName>
    </submittedName>
</protein>
<dbReference type="Proteomes" id="UP000295182">
    <property type="component" value="Unassembled WGS sequence"/>
</dbReference>
<reference evidence="2 3" key="1">
    <citation type="submission" date="2019-03" db="EMBL/GenBank/DDBJ databases">
        <title>Genomic Encyclopedia of Type Strains, Phase IV (KMG-IV): sequencing the most valuable type-strain genomes for metagenomic binning, comparative biology and taxonomic classification.</title>
        <authorList>
            <person name="Goeker M."/>
        </authorList>
    </citation>
    <scope>NUCLEOTIDE SEQUENCE [LARGE SCALE GENOMIC DNA]</scope>
    <source>
        <strain evidence="2 3">DSM 1837</strain>
    </source>
</reference>
<feature type="compositionally biased region" description="Low complexity" evidence="1">
    <location>
        <begin position="122"/>
        <end position="138"/>
    </location>
</feature>
<comment type="caution">
    <text evidence="2">The sequence shown here is derived from an EMBL/GenBank/DDBJ whole genome shotgun (WGS) entry which is preliminary data.</text>
</comment>
<evidence type="ECO:0000313" key="3">
    <source>
        <dbReference type="Proteomes" id="UP000295182"/>
    </source>
</evidence>
<feature type="compositionally biased region" description="Low complexity" evidence="1">
    <location>
        <begin position="241"/>
        <end position="252"/>
    </location>
</feature>
<gene>
    <name evidence="2" type="ORF">EV674_11876</name>
</gene>
<organism evidence="2 3">
    <name type="scientific">Simplicispira metamorpha</name>
    <dbReference type="NCBI Taxonomy" id="80881"/>
    <lineage>
        <taxon>Bacteria</taxon>
        <taxon>Pseudomonadati</taxon>
        <taxon>Pseudomonadota</taxon>
        <taxon>Betaproteobacteria</taxon>
        <taxon>Burkholderiales</taxon>
        <taxon>Comamonadaceae</taxon>
        <taxon>Simplicispira</taxon>
    </lineage>
</organism>
<feature type="compositionally biased region" description="Low complexity" evidence="1">
    <location>
        <begin position="166"/>
        <end position="199"/>
    </location>
</feature>
<dbReference type="Pfam" id="PF11306">
    <property type="entry name" value="DUF3108"/>
    <property type="match status" value="1"/>
</dbReference>
<evidence type="ECO:0000256" key="1">
    <source>
        <dbReference type="SAM" id="MobiDB-lite"/>
    </source>
</evidence>
<feature type="compositionally biased region" description="Low complexity" evidence="1">
    <location>
        <begin position="82"/>
        <end position="109"/>
    </location>
</feature>
<dbReference type="RefSeq" id="WP_119013417.1">
    <property type="nucleotide sequence ID" value="NZ_QXNC01000016.1"/>
</dbReference>
<dbReference type="EMBL" id="SLXH01000018">
    <property type="protein sequence ID" value="TCP16461.1"/>
    <property type="molecule type" value="Genomic_DNA"/>
</dbReference>
<keyword evidence="3" id="KW-1185">Reference proteome</keyword>
<name>A0A4R2N6I9_9BURK</name>